<dbReference type="AlphaFoldDB" id="A0A9J7IFP2"/>
<evidence type="ECO:0000256" key="4">
    <source>
        <dbReference type="ARBA" id="ARBA00022692"/>
    </source>
</evidence>
<accession>A0A9J7IFP2</accession>
<dbReference type="GeneID" id="109614374"/>
<feature type="transmembrane region" description="Helical" evidence="10">
    <location>
        <begin position="171"/>
        <end position="193"/>
    </location>
</feature>
<comment type="subcellular location">
    <subcellularLocation>
        <location evidence="1 10">Cell membrane</location>
        <topology evidence="1 10">Multi-pass membrane protein</topology>
    </subcellularLocation>
</comment>
<comment type="similarity">
    <text evidence="10">Belongs to the insect chemoreceptor superfamily. Heteromeric odorant receptor channel (TC 1.A.69) family.</text>
</comment>
<keyword evidence="7 10" id="KW-0472">Membrane</keyword>
<dbReference type="PANTHER" id="PTHR21137">
    <property type="entry name" value="ODORANT RECEPTOR"/>
    <property type="match status" value="1"/>
</dbReference>
<dbReference type="Proteomes" id="UP001652621">
    <property type="component" value="Unplaced"/>
</dbReference>
<evidence type="ECO:0000256" key="8">
    <source>
        <dbReference type="ARBA" id="ARBA00023170"/>
    </source>
</evidence>
<organism evidence="11 12">
    <name type="scientific">Musca domestica</name>
    <name type="common">House fly</name>
    <dbReference type="NCBI Taxonomy" id="7370"/>
    <lineage>
        <taxon>Eukaryota</taxon>
        <taxon>Metazoa</taxon>
        <taxon>Ecdysozoa</taxon>
        <taxon>Arthropoda</taxon>
        <taxon>Hexapoda</taxon>
        <taxon>Insecta</taxon>
        <taxon>Pterygota</taxon>
        <taxon>Neoptera</taxon>
        <taxon>Endopterygota</taxon>
        <taxon>Diptera</taxon>
        <taxon>Brachycera</taxon>
        <taxon>Muscomorpha</taxon>
        <taxon>Muscoidea</taxon>
        <taxon>Muscidae</taxon>
        <taxon>Musca</taxon>
    </lineage>
</organism>
<feature type="transmembrane region" description="Helical" evidence="10">
    <location>
        <begin position="41"/>
        <end position="60"/>
    </location>
</feature>
<dbReference type="RefSeq" id="XP_019895351.2">
    <property type="nucleotide sequence ID" value="XM_020039792.2"/>
</dbReference>
<evidence type="ECO:0000256" key="5">
    <source>
        <dbReference type="ARBA" id="ARBA00022725"/>
    </source>
</evidence>
<feature type="transmembrane region" description="Helical" evidence="10">
    <location>
        <begin position="365"/>
        <end position="391"/>
    </location>
</feature>
<keyword evidence="6 10" id="KW-1133">Transmembrane helix</keyword>
<sequence length="394" mass="45910">MSDTERQNLDYLPVQFGAFMVLGLDIGVTRRSALLKSGWTFLFNILCTVFMEYGFANFVINSITDIDAITSSLSMFNQGMLLTFKVLVMVFKGDEMLKLIWDMNRLARGANAKEWEIWISENRMGKWIALGYYYCCYIAATIMAVMPWLFMLYEYVQGRGVHLRLPFQLQFFFVSGNGFHISIFYYIGTLLVVRAWFNMSVGIDTLFGWYIFAVSGHFRILRHKIKETALKIDAYDNHRDFVSDVAAFVSYHNRTLKFTENLNRLYGEILWSEISMSCLQLCFLLYSLTNDENFANIPFHFFASAAITMQLMIYCFGGEKLKNENDMLCHDIYMAMPWEKMYPSEKKLMLLPLLRTQREISLKGLYFVINVNLLVFIFKTAFSFITLLGAMKEI</sequence>
<keyword evidence="8 10" id="KW-0675">Receptor</keyword>
<evidence type="ECO:0000256" key="9">
    <source>
        <dbReference type="ARBA" id="ARBA00023224"/>
    </source>
</evidence>
<dbReference type="GO" id="GO:0005886">
    <property type="term" value="C:plasma membrane"/>
    <property type="evidence" value="ECO:0007669"/>
    <property type="project" value="UniProtKB-SubCell"/>
</dbReference>
<dbReference type="PANTHER" id="PTHR21137:SF35">
    <property type="entry name" value="ODORANT RECEPTOR 19A-RELATED"/>
    <property type="match status" value="1"/>
</dbReference>
<keyword evidence="3 10" id="KW-0716">Sensory transduction</keyword>
<evidence type="ECO:0000256" key="6">
    <source>
        <dbReference type="ARBA" id="ARBA00022989"/>
    </source>
</evidence>
<dbReference type="OrthoDB" id="66599at2759"/>
<dbReference type="KEGG" id="mde:109614374"/>
<reference evidence="12" key="1">
    <citation type="submission" date="2025-08" db="UniProtKB">
        <authorList>
            <consortium name="RefSeq"/>
        </authorList>
    </citation>
    <scope>IDENTIFICATION</scope>
    <source>
        <strain evidence="12">Aabys</strain>
        <tissue evidence="12">Whole body</tissue>
    </source>
</reference>
<evidence type="ECO:0000313" key="12">
    <source>
        <dbReference type="RefSeq" id="XP_019895351.2"/>
    </source>
</evidence>
<protein>
    <recommendedName>
        <fullName evidence="10">Odorant receptor</fullName>
    </recommendedName>
</protein>
<dbReference type="GO" id="GO:0005549">
    <property type="term" value="F:odorant binding"/>
    <property type="evidence" value="ECO:0007669"/>
    <property type="project" value="InterPro"/>
</dbReference>
<dbReference type="InterPro" id="IPR004117">
    <property type="entry name" value="7tm6_olfct_rcpt"/>
</dbReference>
<gene>
    <name evidence="12" type="primary">LOC109614374</name>
</gene>
<proteinExistence type="inferred from homology"/>
<dbReference type="Pfam" id="PF02949">
    <property type="entry name" value="7tm_6"/>
    <property type="match status" value="1"/>
</dbReference>
<feature type="transmembrane region" description="Helical" evidence="10">
    <location>
        <begin position="298"/>
        <end position="317"/>
    </location>
</feature>
<dbReference type="VEuPathDB" id="VectorBase:MDOMA2_003233"/>
<feature type="transmembrane region" description="Helical" evidence="10">
    <location>
        <begin position="130"/>
        <end position="151"/>
    </location>
</feature>
<evidence type="ECO:0000313" key="11">
    <source>
        <dbReference type="Proteomes" id="UP001652621"/>
    </source>
</evidence>
<comment type="caution">
    <text evidence="10">Lacks conserved residue(s) required for the propagation of feature annotation.</text>
</comment>
<evidence type="ECO:0000256" key="10">
    <source>
        <dbReference type="RuleBase" id="RU351113"/>
    </source>
</evidence>
<keyword evidence="5 10" id="KW-0552">Olfaction</keyword>
<keyword evidence="4 10" id="KW-0812">Transmembrane</keyword>
<name>A0A9J7IFP2_MUSDO</name>
<keyword evidence="2" id="KW-1003">Cell membrane</keyword>
<feature type="transmembrane region" description="Helical" evidence="10">
    <location>
        <begin position="12"/>
        <end position="29"/>
    </location>
</feature>
<evidence type="ECO:0000256" key="2">
    <source>
        <dbReference type="ARBA" id="ARBA00022475"/>
    </source>
</evidence>
<evidence type="ECO:0000256" key="7">
    <source>
        <dbReference type="ARBA" id="ARBA00023136"/>
    </source>
</evidence>
<keyword evidence="11" id="KW-1185">Reference proteome</keyword>
<evidence type="ECO:0000256" key="3">
    <source>
        <dbReference type="ARBA" id="ARBA00022606"/>
    </source>
</evidence>
<dbReference type="GO" id="GO:0004984">
    <property type="term" value="F:olfactory receptor activity"/>
    <property type="evidence" value="ECO:0007669"/>
    <property type="project" value="InterPro"/>
</dbReference>
<dbReference type="GO" id="GO:0007165">
    <property type="term" value="P:signal transduction"/>
    <property type="evidence" value="ECO:0007669"/>
    <property type="project" value="UniProtKB-KW"/>
</dbReference>
<evidence type="ECO:0000256" key="1">
    <source>
        <dbReference type="ARBA" id="ARBA00004651"/>
    </source>
</evidence>
<keyword evidence="9 10" id="KW-0807">Transducer</keyword>